<protein>
    <submittedName>
        <fullName evidence="1">Uncharacterized protein</fullName>
    </submittedName>
</protein>
<reference evidence="1" key="2">
    <citation type="journal article" date="2023" name="IMA Fungus">
        <title>Comparative genomic study of the Penicillium genus elucidates a diverse pangenome and 15 lateral gene transfer events.</title>
        <authorList>
            <person name="Petersen C."/>
            <person name="Sorensen T."/>
            <person name="Nielsen M.R."/>
            <person name="Sondergaard T.E."/>
            <person name="Sorensen J.L."/>
            <person name="Fitzpatrick D.A."/>
            <person name="Frisvad J.C."/>
            <person name="Nielsen K.L."/>
        </authorList>
    </citation>
    <scope>NUCLEOTIDE SEQUENCE</scope>
    <source>
        <strain evidence="1">IBT 15544</strain>
    </source>
</reference>
<comment type="caution">
    <text evidence="1">The sequence shown here is derived from an EMBL/GenBank/DDBJ whole genome shotgun (WGS) entry which is preliminary data.</text>
</comment>
<evidence type="ECO:0000313" key="1">
    <source>
        <dbReference type="EMBL" id="KAJ5211815.1"/>
    </source>
</evidence>
<dbReference type="AlphaFoldDB" id="A0A9W9N292"/>
<accession>A0A9W9N292</accession>
<organism evidence="1 2">
    <name type="scientific">Penicillium cinerascens</name>
    <dbReference type="NCBI Taxonomy" id="70096"/>
    <lineage>
        <taxon>Eukaryota</taxon>
        <taxon>Fungi</taxon>
        <taxon>Dikarya</taxon>
        <taxon>Ascomycota</taxon>
        <taxon>Pezizomycotina</taxon>
        <taxon>Eurotiomycetes</taxon>
        <taxon>Eurotiomycetidae</taxon>
        <taxon>Eurotiales</taxon>
        <taxon>Aspergillaceae</taxon>
        <taxon>Penicillium</taxon>
    </lineage>
</organism>
<dbReference type="RefSeq" id="XP_058309985.1">
    <property type="nucleotide sequence ID" value="XM_058450523.1"/>
</dbReference>
<keyword evidence="2" id="KW-1185">Reference proteome</keyword>
<gene>
    <name evidence="1" type="ORF">N7498_003461</name>
</gene>
<dbReference type="GeneID" id="83177824"/>
<dbReference type="OrthoDB" id="4509550at2759"/>
<sequence>MWTWWHNITQLVQASCRTWDCNLLAAKTDLDDEYNFEPGRYAGQGYK</sequence>
<name>A0A9W9N292_9EURO</name>
<proteinExistence type="predicted"/>
<dbReference type="Proteomes" id="UP001150904">
    <property type="component" value="Unassembled WGS sequence"/>
</dbReference>
<reference evidence="1" key="1">
    <citation type="submission" date="2022-12" db="EMBL/GenBank/DDBJ databases">
        <authorList>
            <person name="Petersen C."/>
        </authorList>
    </citation>
    <scope>NUCLEOTIDE SEQUENCE</scope>
    <source>
        <strain evidence="1">IBT 15544</strain>
    </source>
</reference>
<evidence type="ECO:0000313" key="2">
    <source>
        <dbReference type="Proteomes" id="UP001150904"/>
    </source>
</evidence>
<dbReference type="EMBL" id="JAPQKR010000008">
    <property type="protein sequence ID" value="KAJ5211815.1"/>
    <property type="molecule type" value="Genomic_DNA"/>
</dbReference>